<dbReference type="EMBL" id="GG666463">
    <property type="protein sequence ID" value="EEN68678.1"/>
    <property type="molecule type" value="Genomic_DNA"/>
</dbReference>
<dbReference type="InParanoid" id="C3XTQ2"/>
<feature type="domain" description="Caspase family p20" evidence="4">
    <location>
        <begin position="115"/>
        <end position="142"/>
    </location>
</feature>
<dbReference type="InterPro" id="IPR011029">
    <property type="entry name" value="DEATH-like_dom_sf"/>
</dbReference>
<dbReference type="PROSITE" id="PS50017">
    <property type="entry name" value="DEATH_DOMAIN"/>
    <property type="match status" value="2"/>
</dbReference>
<dbReference type="PANTHER" id="PTHR15077">
    <property type="entry name" value="FAS-ASSOCIATING DEATH DOMAIN-CONTAINING PROTEIN FADD"/>
    <property type="match status" value="1"/>
</dbReference>
<evidence type="ECO:0000259" key="3">
    <source>
        <dbReference type="PROSITE" id="PS50017"/>
    </source>
</evidence>
<keyword evidence="2" id="KW-0812">Transmembrane</keyword>
<gene>
    <name evidence="5" type="ORF">BRAFLDRAFT_78700</name>
</gene>
<feature type="domain" description="Death" evidence="3">
    <location>
        <begin position="142"/>
        <end position="225"/>
    </location>
</feature>
<proteinExistence type="predicted"/>
<evidence type="ECO:0000259" key="4">
    <source>
        <dbReference type="PROSITE" id="PS50208"/>
    </source>
</evidence>
<dbReference type="SUPFAM" id="SSF47986">
    <property type="entry name" value="DEATH domain"/>
    <property type="match status" value="2"/>
</dbReference>
<dbReference type="GO" id="GO:0007165">
    <property type="term" value="P:signal transduction"/>
    <property type="evidence" value="ECO:0007669"/>
    <property type="project" value="InterPro"/>
</dbReference>
<dbReference type="InterPro" id="IPR001309">
    <property type="entry name" value="Pept_C14_p20"/>
</dbReference>
<dbReference type="InterPro" id="IPR016729">
    <property type="entry name" value="FADD"/>
</dbReference>
<dbReference type="Gene3D" id="1.10.533.10">
    <property type="entry name" value="Death Domain, Fas"/>
    <property type="match status" value="2"/>
</dbReference>
<dbReference type="AlphaFoldDB" id="C3XTQ2"/>
<dbReference type="SMART" id="SM00005">
    <property type="entry name" value="DEATH"/>
    <property type="match status" value="2"/>
</dbReference>
<dbReference type="GO" id="GO:0006508">
    <property type="term" value="P:proteolysis"/>
    <property type="evidence" value="ECO:0007669"/>
    <property type="project" value="InterPro"/>
</dbReference>
<feature type="transmembrane region" description="Helical" evidence="2">
    <location>
        <begin position="517"/>
        <end position="539"/>
    </location>
</feature>
<dbReference type="PANTHER" id="PTHR15077:SF9">
    <property type="entry name" value="C-TERMINAL OF ROC (COR) DOMAIN-CONTAINING PROTEIN"/>
    <property type="match status" value="1"/>
</dbReference>
<dbReference type="SUPFAM" id="SSF52129">
    <property type="entry name" value="Caspase-like"/>
    <property type="match status" value="2"/>
</dbReference>
<dbReference type="GO" id="GO:0004197">
    <property type="term" value="F:cysteine-type endopeptidase activity"/>
    <property type="evidence" value="ECO:0007669"/>
    <property type="project" value="InterPro"/>
</dbReference>
<feature type="domain" description="Death" evidence="3">
    <location>
        <begin position="663"/>
        <end position="746"/>
    </location>
</feature>
<feature type="coiled-coil region" evidence="1">
    <location>
        <begin position="371"/>
        <end position="430"/>
    </location>
</feature>
<dbReference type="FunFam" id="1.10.533.10:FF:000099">
    <property type="entry name" value="Uncharacterized protein"/>
    <property type="match status" value="2"/>
</dbReference>
<dbReference type="STRING" id="7739.C3XTQ2"/>
<dbReference type="Gene3D" id="3.40.50.1460">
    <property type="match status" value="2"/>
</dbReference>
<organism>
    <name type="scientific">Branchiostoma floridae</name>
    <name type="common">Florida lancelet</name>
    <name type="synonym">Amphioxus</name>
    <dbReference type="NCBI Taxonomy" id="7739"/>
    <lineage>
        <taxon>Eukaryota</taxon>
        <taxon>Metazoa</taxon>
        <taxon>Chordata</taxon>
        <taxon>Cephalochordata</taxon>
        <taxon>Leptocardii</taxon>
        <taxon>Amphioxiformes</taxon>
        <taxon>Branchiostomatidae</taxon>
        <taxon>Branchiostoma</taxon>
    </lineage>
</organism>
<keyword evidence="2" id="KW-0472">Membrane</keyword>
<accession>C3XTQ2</accession>
<evidence type="ECO:0000256" key="2">
    <source>
        <dbReference type="SAM" id="Phobius"/>
    </source>
</evidence>
<evidence type="ECO:0000313" key="5">
    <source>
        <dbReference type="EMBL" id="EEN68678.1"/>
    </source>
</evidence>
<feature type="coiled-coil region" evidence="1">
    <location>
        <begin position="547"/>
        <end position="630"/>
    </location>
</feature>
<keyword evidence="2" id="KW-1133">Transmembrane helix</keyword>
<keyword evidence="1" id="KW-0175">Coiled coil</keyword>
<dbReference type="CDD" id="cd01670">
    <property type="entry name" value="Death"/>
    <property type="match status" value="2"/>
</dbReference>
<sequence>MSFGWDYDGGDESDVYDLLYDDGDSRTALDPYELLEWDGAELTEKELLNAELRHEREAKGSAFAHCQRLEQETVQLKSREEADKREIERLKGQIASMSMSTGSETNCTYDMSRAPRGVCVIINNIHFEDMTERDGAEGDTDASSHFHYIKENVTTEWKDLAYQLGFTRPDIDTIDERNRDYKSRCLDTLGEWQKRRGKAATLTALMEALMELGLTSVVDGLKSKYPGTADMLANETLLQVRGLRSVIPQDGNVTTLEPWEVSRRLRTFLQSLNFPLDHSQQGLESGASQGPKGFFGLAGLDMNADACVVVSGFPVVSHIDFWVLIRTAEWAAIFLANKDQLLEETGLQVKHLKPMFSPKEDMPTLEKEQELPLLKQQLETTKQTLVNKEQQLQRVTAAYKRETVNLKNQRESDKMEIERLKDQIALLSTDVSSSYDMSRDPRGVAVIINNIHFEDMADRDGAEGDKASGAFKWAQNMLDPDTIDKIRTIVDNAPAAINTAAAVVPAATAIIINVPPVAVGIGAVAIGAVIGGGLVAVAMDKYNSKHNETAQQNLRSKEQQLRRATTENKRLKTAHRRETEWLENELMREKQAKERALSRCQKMKEDTVIIDYLKREIEHLKEQIASLSNDTSNSYEMSLDSRGAAVTIHNNTDGDGAKGDTDISRYFLYIKENVTTEWKDLAVTLGLSWADIINIEGKNKDDKSRCWDALQEWRKRKGEAATVDALMEALSDLGLNNVKDGLRRKYPGHLPILFSSPKMMISFEI</sequence>
<feature type="domain" description="Caspase family p20" evidence="4">
    <location>
        <begin position="441"/>
        <end position="468"/>
    </location>
</feature>
<evidence type="ECO:0008006" key="6">
    <source>
        <dbReference type="Google" id="ProtNLM"/>
    </source>
</evidence>
<name>C3XTQ2_BRAFL</name>
<reference evidence="5" key="1">
    <citation type="journal article" date="2008" name="Nature">
        <title>The amphioxus genome and the evolution of the chordate karyotype.</title>
        <authorList>
            <consortium name="US DOE Joint Genome Institute (JGI-PGF)"/>
            <person name="Putnam N.H."/>
            <person name="Butts T."/>
            <person name="Ferrier D.E.K."/>
            <person name="Furlong R.F."/>
            <person name="Hellsten U."/>
            <person name="Kawashima T."/>
            <person name="Robinson-Rechavi M."/>
            <person name="Shoguchi E."/>
            <person name="Terry A."/>
            <person name="Yu J.-K."/>
            <person name="Benito-Gutierrez E.L."/>
            <person name="Dubchak I."/>
            <person name="Garcia-Fernandez J."/>
            <person name="Gibson-Brown J.J."/>
            <person name="Grigoriev I.V."/>
            <person name="Horton A.C."/>
            <person name="de Jong P.J."/>
            <person name="Jurka J."/>
            <person name="Kapitonov V.V."/>
            <person name="Kohara Y."/>
            <person name="Kuroki Y."/>
            <person name="Lindquist E."/>
            <person name="Lucas S."/>
            <person name="Osoegawa K."/>
            <person name="Pennacchio L.A."/>
            <person name="Salamov A.A."/>
            <person name="Satou Y."/>
            <person name="Sauka-Spengler T."/>
            <person name="Schmutz J."/>
            <person name="Shin-I T."/>
            <person name="Toyoda A."/>
            <person name="Bronner-Fraser M."/>
            <person name="Fujiyama A."/>
            <person name="Holland L.Z."/>
            <person name="Holland P.W.H."/>
            <person name="Satoh N."/>
            <person name="Rokhsar D.S."/>
        </authorList>
    </citation>
    <scope>NUCLEOTIDE SEQUENCE [LARGE SCALE GENOMIC DNA]</scope>
    <source>
        <strain evidence="5">S238N-H82</strain>
        <tissue evidence="5">Testes</tissue>
    </source>
</reference>
<dbReference type="PROSITE" id="PS50208">
    <property type="entry name" value="CASPASE_P20"/>
    <property type="match status" value="2"/>
</dbReference>
<dbReference type="Pfam" id="PF00531">
    <property type="entry name" value="Death"/>
    <property type="match status" value="2"/>
</dbReference>
<dbReference type="InterPro" id="IPR029030">
    <property type="entry name" value="Caspase-like_dom_sf"/>
</dbReference>
<evidence type="ECO:0000256" key="1">
    <source>
        <dbReference type="SAM" id="Coils"/>
    </source>
</evidence>
<dbReference type="InterPro" id="IPR000488">
    <property type="entry name" value="Death_dom"/>
</dbReference>
<protein>
    <recommendedName>
        <fullName evidence="6">Death domain-containing protein</fullName>
    </recommendedName>
</protein>